<dbReference type="PANTHER" id="PTHR15495">
    <property type="entry name" value="NEGATIVE REGULATOR OF VESICLE FORMATION-RELATED"/>
    <property type="match status" value="1"/>
</dbReference>
<evidence type="ECO:0000313" key="14">
    <source>
        <dbReference type="Proteomes" id="UP000009328"/>
    </source>
</evidence>
<accession>K0KLC8</accession>
<evidence type="ECO:0000256" key="10">
    <source>
        <dbReference type="RuleBase" id="RU365011"/>
    </source>
</evidence>
<dbReference type="eggNOG" id="KOG3724">
    <property type="taxonomic scope" value="Eukaryota"/>
</dbReference>
<keyword evidence="3 10" id="KW-0813">Transport</keyword>
<dbReference type="EC" id="3.1.-.-" evidence="10"/>
<evidence type="ECO:0000256" key="3">
    <source>
        <dbReference type="ARBA" id="ARBA00022448"/>
    </source>
</evidence>
<keyword evidence="4 10" id="KW-0812">Transmembrane</keyword>
<dbReference type="GO" id="GO:0015031">
    <property type="term" value="P:protein transport"/>
    <property type="evidence" value="ECO:0007669"/>
    <property type="project" value="UniProtKB-KW"/>
</dbReference>
<dbReference type="HOGENOM" id="CLU_006103_0_0_1"/>
<keyword evidence="8 10" id="KW-1133">Transmembrane helix</keyword>
<dbReference type="GO" id="GO:0006888">
    <property type="term" value="P:endoplasmic reticulum to Golgi vesicle-mediated transport"/>
    <property type="evidence" value="ECO:0007669"/>
    <property type="project" value="TreeGrafter"/>
</dbReference>
<evidence type="ECO:0000259" key="12">
    <source>
        <dbReference type="Pfam" id="PF25140"/>
    </source>
</evidence>
<comment type="similarity">
    <text evidence="2 10">Belongs to the GPI inositol-deacylase family.</text>
</comment>
<dbReference type="InterPro" id="IPR029058">
    <property type="entry name" value="AB_hydrolase_fold"/>
</dbReference>
<dbReference type="FunCoup" id="K0KLC8">
    <property type="interactions" value="56"/>
</dbReference>
<comment type="function">
    <text evidence="10">Involved in inositol deacylation of GPI-anchored proteins which plays important roles in the quality control and ER-associated degradation of GPI-anchored proteins.</text>
</comment>
<dbReference type="STRING" id="1206466.K0KLC8"/>
<keyword evidence="14" id="KW-1185">Reference proteome</keyword>
<keyword evidence="9 10" id="KW-0472">Membrane</keyword>
<feature type="transmembrane region" description="Helical" evidence="10">
    <location>
        <begin position="661"/>
        <end position="682"/>
    </location>
</feature>
<organism evidence="13 14">
    <name type="scientific">Wickerhamomyces ciferrii (strain ATCC 14091 / BCRC 22168 / CBS 111 / JCM 3599 / NBRC 0793 / NRRL Y-1031 F-60-10)</name>
    <name type="common">Yeast</name>
    <name type="synonym">Pichia ciferrii</name>
    <dbReference type="NCBI Taxonomy" id="1206466"/>
    <lineage>
        <taxon>Eukaryota</taxon>
        <taxon>Fungi</taxon>
        <taxon>Dikarya</taxon>
        <taxon>Ascomycota</taxon>
        <taxon>Saccharomycotina</taxon>
        <taxon>Saccharomycetes</taxon>
        <taxon>Phaffomycetales</taxon>
        <taxon>Wickerhamomycetaceae</taxon>
        <taxon>Wickerhamomyces</taxon>
    </lineage>
</organism>
<evidence type="ECO:0000256" key="5">
    <source>
        <dbReference type="ARBA" id="ARBA00022801"/>
    </source>
</evidence>
<evidence type="ECO:0000256" key="1">
    <source>
        <dbReference type="ARBA" id="ARBA00004477"/>
    </source>
</evidence>
<protein>
    <recommendedName>
        <fullName evidence="10">GPI inositol-deacylase</fullName>
        <ecNumber evidence="10">3.1.-.-</ecNumber>
    </recommendedName>
</protein>
<evidence type="ECO:0000259" key="11">
    <source>
        <dbReference type="Pfam" id="PF07819"/>
    </source>
</evidence>
<dbReference type="EMBL" id="CAIF01000061">
    <property type="protein sequence ID" value="CCH43012.1"/>
    <property type="molecule type" value="Genomic_DNA"/>
</dbReference>
<feature type="domain" description="GPI inositol-deacylase transmembrane" evidence="12">
    <location>
        <begin position="662"/>
        <end position="985"/>
    </location>
</feature>
<dbReference type="SUPFAM" id="SSF53474">
    <property type="entry name" value="alpha/beta-Hydrolases"/>
    <property type="match status" value="1"/>
</dbReference>
<feature type="transmembrane region" description="Helical" evidence="10">
    <location>
        <begin position="694"/>
        <end position="716"/>
    </location>
</feature>
<dbReference type="InterPro" id="IPR056824">
    <property type="entry name" value="PGAP1_TMD"/>
</dbReference>
<feature type="domain" description="GPI inositol-deacylase PGAP1-like alpha/beta" evidence="11">
    <location>
        <begin position="94"/>
        <end position="328"/>
    </location>
</feature>
<evidence type="ECO:0000256" key="8">
    <source>
        <dbReference type="ARBA" id="ARBA00022989"/>
    </source>
</evidence>
<dbReference type="FunFam" id="3.40.50.1820:FF:000056">
    <property type="entry name" value="GPI inositol-deacylase"/>
    <property type="match status" value="1"/>
</dbReference>
<evidence type="ECO:0000256" key="9">
    <source>
        <dbReference type="ARBA" id="ARBA00023136"/>
    </source>
</evidence>
<keyword evidence="7 10" id="KW-0653">Protein transport</keyword>
<feature type="transmembrane region" description="Helical" evidence="10">
    <location>
        <begin position="944"/>
        <end position="963"/>
    </location>
</feature>
<dbReference type="Proteomes" id="UP000009328">
    <property type="component" value="Unassembled WGS sequence"/>
</dbReference>
<evidence type="ECO:0000313" key="13">
    <source>
        <dbReference type="EMBL" id="CCH43012.1"/>
    </source>
</evidence>
<evidence type="ECO:0000256" key="2">
    <source>
        <dbReference type="ARBA" id="ARBA00006931"/>
    </source>
</evidence>
<dbReference type="InParanoid" id="K0KLC8"/>
<evidence type="ECO:0000256" key="6">
    <source>
        <dbReference type="ARBA" id="ARBA00022824"/>
    </source>
</evidence>
<feature type="transmembrane region" description="Helical" evidence="10">
    <location>
        <begin position="12"/>
        <end position="31"/>
    </location>
</feature>
<feature type="transmembrane region" description="Helical" evidence="10">
    <location>
        <begin position="969"/>
        <end position="987"/>
    </location>
</feature>
<dbReference type="InterPro" id="IPR012908">
    <property type="entry name" value="PGAP1-ab_dom-like"/>
</dbReference>
<dbReference type="AlphaFoldDB" id="K0KLC8"/>
<comment type="caution">
    <text evidence="13">The sequence shown here is derived from an EMBL/GenBank/DDBJ whole genome shotgun (WGS) entry which is preliminary data.</text>
</comment>
<feature type="transmembrane region" description="Helical" evidence="10">
    <location>
        <begin position="817"/>
        <end position="833"/>
    </location>
</feature>
<dbReference type="PANTHER" id="PTHR15495:SF7">
    <property type="entry name" value="GPI INOSITOL-DEACYLASE"/>
    <property type="match status" value="1"/>
</dbReference>
<dbReference type="Pfam" id="PF07819">
    <property type="entry name" value="PGAP1"/>
    <property type="match status" value="1"/>
</dbReference>
<dbReference type="GO" id="GO:0005789">
    <property type="term" value="C:endoplasmic reticulum membrane"/>
    <property type="evidence" value="ECO:0007669"/>
    <property type="project" value="UniProtKB-SubCell"/>
</dbReference>
<feature type="transmembrane region" description="Helical" evidence="10">
    <location>
        <begin position="882"/>
        <end position="902"/>
    </location>
</feature>
<dbReference type="Pfam" id="PF25141">
    <property type="entry name" value="PGAP1_2nd"/>
    <property type="match status" value="1"/>
</dbReference>
<dbReference type="Pfam" id="PF25140">
    <property type="entry name" value="PGAP1_TMD"/>
    <property type="match status" value="1"/>
</dbReference>
<proteinExistence type="inferred from homology"/>
<reference evidence="13 14" key="1">
    <citation type="journal article" date="2012" name="Eukaryot. Cell">
        <title>Draft genome sequence of Wickerhamomyces ciferrii NRRL Y-1031 F-60-10.</title>
        <authorList>
            <person name="Schneider J."/>
            <person name="Andrea H."/>
            <person name="Blom J."/>
            <person name="Jaenicke S."/>
            <person name="Ruckert C."/>
            <person name="Schorsch C."/>
            <person name="Szczepanowski R."/>
            <person name="Farwick M."/>
            <person name="Goesmann A."/>
            <person name="Puhler A."/>
            <person name="Schaffer S."/>
            <person name="Tauch A."/>
            <person name="Kohler T."/>
            <person name="Brinkrolf K."/>
        </authorList>
    </citation>
    <scope>NUCLEOTIDE SEQUENCE [LARGE SCALE GENOMIC DNA]</scope>
    <source>
        <strain evidence="14">ATCC 14091 / BCRC 22168 / CBS 111 / JCM 3599 / NBRC 0793 / NRRL Y-1031 F-60-10</strain>
    </source>
</reference>
<dbReference type="InterPro" id="IPR039529">
    <property type="entry name" value="PGAP1/BST1"/>
</dbReference>
<keyword evidence="6 10" id="KW-0256">Endoplasmic reticulum</keyword>
<gene>
    <name evidence="13" type="ORF">BN7_2559</name>
</gene>
<comment type="subcellular location">
    <subcellularLocation>
        <location evidence="1">Endoplasmic reticulum membrane</location>
        <topology evidence="1">Multi-pass membrane protein</topology>
    </subcellularLocation>
</comment>
<name>K0KLC8_WICCF</name>
<feature type="transmembrane region" description="Helical" evidence="10">
    <location>
        <begin position="755"/>
        <end position="774"/>
    </location>
</feature>
<evidence type="ECO:0000256" key="7">
    <source>
        <dbReference type="ARBA" id="ARBA00022927"/>
    </source>
</evidence>
<dbReference type="GO" id="GO:0006505">
    <property type="term" value="P:GPI anchor metabolic process"/>
    <property type="evidence" value="ECO:0007669"/>
    <property type="project" value="TreeGrafter"/>
</dbReference>
<keyword evidence="5 10" id="KW-0378">Hydrolase</keyword>
<sequence>MVLSRHGNKTRSWLLLLTLFGLITFAIIGILSSQEHNGADAPKCRPIYMFPSYAKINGFDTHHSKFASKYNLFLYREQGKDKIPDEDDKSGYILDGVPVLFIPGNAGSYKQVRSIAAESTNIIHNNKENIYYRGKNLDFFAAHFNEDFTAFHGRTMLDQAEYLNDAIRYILSLYEGQSNPPQSVILVGHSMGGVVSRLMLTLPNYVENSINTIVTLSAPHAAAPATFDGDIMRVYGEIDRFWRQGFDSEHEDTVPYQRLQNVSIISITGGLLDTILPADYTTLDGLVPDTHGFTVYTTGIPGVWTPIDHLAIVWCDQLRKVVASVLLDVVDPLSPSRTYSVNKRMNIFRKNLLSGFEEYAKQDFLNNDEYDEIKIKAEDLEISNGDSTLLKSSKSHIIDLKRVSNESVFNFISSSQPSTQDKGSYLAVCNKTSGLGSETVIEPRGVSSSDDTLNLACKSISKDVYAIPRSAGDLDASESSFGGNYSPFYAAQLDYYLLEDNDFALYSKNSESSNDDFSAWSVEIKEKNTFHLPSNIFSYLFGTTIEIPSSKSLVRNIQFDSLKSSLLGYKVTFNINKKNSQVFEPLARQWISNPFETKWHLNLHEDKTISFHGNAPYTPFKNKENPLHLQLWALFNDKPSSITVKIDLLHTLKLWVLRYRLAVASLPIFIITLTLTLQILQYSKSGIFISFEDGLILLMRYAFPIGFFASILTPLASNETVQKLLYLIDFVAITKPEELKNVHVDPYFLGIQENYLWILGPIFLTIALSLVYTVNKAVQLLGIGITLLIRSVKSRFSSELNSVKELQIPIPKDRLQNNRRIVGSVLLLAFVVFYVPYQFAYVVCCVVQGIVCIKSEMKAHESFKEKEASITSSNFSNYNKSLFVLMLWILPVNIPVLVVFFHNMAVKWETPFSSHHNILAILPIILVLSKHVKGEIIPQPQFKLQRRITVGILIYFAFFSLVYGVRHLYWLHYLLNVFFAWIFILFYEGSTDTNAQNN</sequence>
<evidence type="ECO:0000256" key="4">
    <source>
        <dbReference type="ARBA" id="ARBA00022692"/>
    </source>
</evidence>
<dbReference type="GO" id="GO:0050185">
    <property type="term" value="F:phosphatidylinositol deacylase activity"/>
    <property type="evidence" value="ECO:0007669"/>
    <property type="project" value="TreeGrafter"/>
</dbReference>
<dbReference type="Gene3D" id="3.40.50.1820">
    <property type="entry name" value="alpha/beta hydrolase"/>
    <property type="match status" value="1"/>
</dbReference>